<name>A0A6M3J9R0_9ZZZZ</name>
<accession>A0A6M3J9R0</accession>
<reference evidence="1" key="1">
    <citation type="submission" date="2020-03" db="EMBL/GenBank/DDBJ databases">
        <title>The deep terrestrial virosphere.</title>
        <authorList>
            <person name="Holmfeldt K."/>
            <person name="Nilsson E."/>
            <person name="Simone D."/>
            <person name="Lopez-Fernandez M."/>
            <person name="Wu X."/>
            <person name="de Brujin I."/>
            <person name="Lundin D."/>
            <person name="Andersson A."/>
            <person name="Bertilsson S."/>
            <person name="Dopson M."/>
        </authorList>
    </citation>
    <scope>NUCLEOTIDE SEQUENCE</scope>
    <source>
        <strain evidence="1">MM415B00380</strain>
    </source>
</reference>
<evidence type="ECO:0000313" key="1">
    <source>
        <dbReference type="EMBL" id="QJA65792.1"/>
    </source>
</evidence>
<dbReference type="InterPro" id="IPR036388">
    <property type="entry name" value="WH-like_DNA-bd_sf"/>
</dbReference>
<organism evidence="1">
    <name type="scientific">viral metagenome</name>
    <dbReference type="NCBI Taxonomy" id="1070528"/>
    <lineage>
        <taxon>unclassified sequences</taxon>
        <taxon>metagenomes</taxon>
        <taxon>organismal metagenomes</taxon>
    </lineage>
</organism>
<sequence length="138" mass="15589">MVALRRTRTLGSSIPKKKLASGYYRLIGDLYSETDYWKPKTRADCAMVKRPCPYVLCRYHLYLDVGRSGNLKFNFPGLEVWEMGESCVLDVADRGGATFDDVGAAMNLVRERIHQIECEAIDHVRNRGDLVEFAPEGG</sequence>
<dbReference type="Gene3D" id="1.10.10.10">
    <property type="entry name" value="Winged helix-like DNA-binding domain superfamily/Winged helix DNA-binding domain"/>
    <property type="match status" value="1"/>
</dbReference>
<dbReference type="EMBL" id="MT141544">
    <property type="protein sequence ID" value="QJA65792.1"/>
    <property type="molecule type" value="Genomic_DNA"/>
</dbReference>
<proteinExistence type="predicted"/>
<gene>
    <name evidence="1" type="ORF">MM415B00380_0044</name>
</gene>
<dbReference type="AlphaFoldDB" id="A0A6M3J9R0"/>
<protein>
    <submittedName>
        <fullName evidence="1">Putative sigma-70 region domain containing protein</fullName>
    </submittedName>
</protein>